<accession>A0A089LKA4</accession>
<dbReference type="HOGENOM" id="CLU_2899982_0_0_9"/>
<dbReference type="STRING" id="169760.PSTEL_01185"/>
<proteinExistence type="predicted"/>
<keyword evidence="2" id="KW-1185">Reference proteome</keyword>
<dbReference type="RefSeq" id="WP_038692987.1">
    <property type="nucleotide sequence ID" value="NZ_CP009286.1"/>
</dbReference>
<name>A0A089LKA4_9BACL</name>
<protein>
    <submittedName>
        <fullName evidence="1">Uncharacterized protein</fullName>
    </submittedName>
</protein>
<sequence>MDHPTIAEMLLEKERGELERLAGGYWKRCGAISIPKPLNRTPLSLLTIHMKKIGRLPFRKAR</sequence>
<gene>
    <name evidence="1" type="ORF">PSTEL_01185</name>
</gene>
<dbReference type="EMBL" id="CP009286">
    <property type="protein sequence ID" value="AIQ61941.1"/>
    <property type="molecule type" value="Genomic_DNA"/>
</dbReference>
<evidence type="ECO:0000313" key="1">
    <source>
        <dbReference type="EMBL" id="AIQ61941.1"/>
    </source>
</evidence>
<evidence type="ECO:0000313" key="2">
    <source>
        <dbReference type="Proteomes" id="UP000029507"/>
    </source>
</evidence>
<dbReference type="KEGG" id="pste:PSTEL_01185"/>
<organism evidence="1 2">
    <name type="scientific">Paenibacillus stellifer</name>
    <dbReference type="NCBI Taxonomy" id="169760"/>
    <lineage>
        <taxon>Bacteria</taxon>
        <taxon>Bacillati</taxon>
        <taxon>Bacillota</taxon>
        <taxon>Bacilli</taxon>
        <taxon>Bacillales</taxon>
        <taxon>Paenibacillaceae</taxon>
        <taxon>Paenibacillus</taxon>
    </lineage>
</organism>
<dbReference type="Proteomes" id="UP000029507">
    <property type="component" value="Chromosome"/>
</dbReference>
<dbReference type="AlphaFoldDB" id="A0A089LKA4"/>
<reference evidence="1 2" key="1">
    <citation type="submission" date="2014-08" db="EMBL/GenBank/DDBJ databases">
        <title>Comparative genomics of the Paenibacillus odorifer group.</title>
        <authorList>
            <person name="den Bakker H.C."/>
            <person name="Tsai Y.-C."/>
            <person name="Martin N."/>
            <person name="Korlach J."/>
            <person name="Wiedmann M."/>
        </authorList>
    </citation>
    <scope>NUCLEOTIDE SEQUENCE [LARGE SCALE GENOMIC DNA]</scope>
    <source>
        <strain evidence="1 2">DSM 14472</strain>
    </source>
</reference>